<comment type="caution">
    <text evidence="3">The sequence shown here is derived from an EMBL/GenBank/DDBJ whole genome shotgun (WGS) entry which is preliminary data.</text>
</comment>
<evidence type="ECO:0000256" key="1">
    <source>
        <dbReference type="SAM" id="MobiDB-lite"/>
    </source>
</evidence>
<evidence type="ECO:0000313" key="2">
    <source>
        <dbReference type="EMBL" id="RXN08447.1"/>
    </source>
</evidence>
<dbReference type="EMBL" id="QBIY01013311">
    <property type="protein sequence ID" value="RXN08447.1"/>
    <property type="molecule type" value="Genomic_DNA"/>
</dbReference>
<protein>
    <submittedName>
        <fullName evidence="3">Uncharacterized protein</fullName>
    </submittedName>
</protein>
<dbReference type="AlphaFoldDB" id="A0A498MSE3"/>
<dbReference type="EMBL" id="QBIY01012613">
    <property type="protein sequence ID" value="RXN21396.1"/>
    <property type="molecule type" value="Genomic_DNA"/>
</dbReference>
<dbReference type="Proteomes" id="UP000290572">
    <property type="component" value="Unassembled WGS sequence"/>
</dbReference>
<name>A0A498MSE3_LABRO</name>
<reference evidence="3 4" key="1">
    <citation type="submission" date="2018-03" db="EMBL/GenBank/DDBJ databases">
        <title>Draft genome sequence of Rohu Carp (Labeo rohita).</title>
        <authorList>
            <person name="Das P."/>
            <person name="Kushwaha B."/>
            <person name="Joshi C.G."/>
            <person name="Kumar D."/>
            <person name="Nagpure N.S."/>
            <person name="Sahoo L."/>
            <person name="Das S.P."/>
            <person name="Bit A."/>
            <person name="Patnaik S."/>
            <person name="Meher P.K."/>
            <person name="Jayasankar P."/>
            <person name="Koringa P.G."/>
            <person name="Patel N.V."/>
            <person name="Hinsu A.T."/>
            <person name="Kumar R."/>
            <person name="Pandey M."/>
            <person name="Agarwal S."/>
            <person name="Srivastava S."/>
            <person name="Singh M."/>
            <person name="Iquebal M.A."/>
            <person name="Jaiswal S."/>
            <person name="Angadi U.B."/>
            <person name="Kumar N."/>
            <person name="Raza M."/>
            <person name="Shah T.M."/>
            <person name="Rai A."/>
            <person name="Jena J.K."/>
        </authorList>
    </citation>
    <scope>NUCLEOTIDE SEQUENCE [LARGE SCALE GENOMIC DNA]</scope>
    <source>
        <strain evidence="3">DASCIFA01</strain>
        <tissue evidence="3">Testis</tissue>
    </source>
</reference>
<evidence type="ECO:0000313" key="4">
    <source>
        <dbReference type="Proteomes" id="UP000290572"/>
    </source>
</evidence>
<accession>A0A498MSE3</accession>
<organism evidence="3 4">
    <name type="scientific">Labeo rohita</name>
    <name type="common">Indian major carp</name>
    <name type="synonym">Cyprinus rohita</name>
    <dbReference type="NCBI Taxonomy" id="84645"/>
    <lineage>
        <taxon>Eukaryota</taxon>
        <taxon>Metazoa</taxon>
        <taxon>Chordata</taxon>
        <taxon>Craniata</taxon>
        <taxon>Vertebrata</taxon>
        <taxon>Euteleostomi</taxon>
        <taxon>Actinopterygii</taxon>
        <taxon>Neopterygii</taxon>
        <taxon>Teleostei</taxon>
        <taxon>Ostariophysi</taxon>
        <taxon>Cypriniformes</taxon>
        <taxon>Cyprinidae</taxon>
        <taxon>Labeoninae</taxon>
        <taxon>Labeonini</taxon>
        <taxon>Labeo</taxon>
    </lineage>
</organism>
<sequence length="97" mass="10500">MEVKAAEEGATCGEDGPGAGAAPTADDDKGGNAFLQLRSQIQELGRRHDQVMSTLAGLSTVNTRSYVYIPREKQIVPYCGDASKDCQTIDEFIEEFE</sequence>
<gene>
    <name evidence="3" type="ORF">ROHU_024317</name>
    <name evidence="2" type="ORF">ROHU_031869</name>
</gene>
<evidence type="ECO:0000313" key="3">
    <source>
        <dbReference type="EMBL" id="RXN21396.1"/>
    </source>
</evidence>
<feature type="region of interest" description="Disordered" evidence="1">
    <location>
        <begin position="1"/>
        <end position="31"/>
    </location>
</feature>
<keyword evidence="4" id="KW-1185">Reference proteome</keyword>
<proteinExistence type="predicted"/>